<evidence type="ECO:0000256" key="3">
    <source>
        <dbReference type="ARBA" id="ARBA00022801"/>
    </source>
</evidence>
<organism evidence="9 10">
    <name type="scientific">Coprococcus catus</name>
    <dbReference type="NCBI Taxonomy" id="116085"/>
    <lineage>
        <taxon>Bacteria</taxon>
        <taxon>Bacillati</taxon>
        <taxon>Bacillota</taxon>
        <taxon>Clostridia</taxon>
        <taxon>Lachnospirales</taxon>
        <taxon>Lachnospiraceae</taxon>
        <taxon>Coprococcus</taxon>
    </lineage>
</organism>
<protein>
    <recommendedName>
        <fullName evidence="8">Peptidase S8/S53 domain-containing protein</fullName>
    </recommendedName>
</protein>
<dbReference type="InterPro" id="IPR023828">
    <property type="entry name" value="Peptidase_S8_Ser-AS"/>
</dbReference>
<keyword evidence="3 5" id="KW-0378">Hydrolase</keyword>
<feature type="active site" description="Charge relay system" evidence="5">
    <location>
        <position position="313"/>
    </location>
</feature>
<evidence type="ECO:0000256" key="6">
    <source>
        <dbReference type="RuleBase" id="RU003355"/>
    </source>
</evidence>
<dbReference type="AlphaFoldDB" id="A0A3E2XNW2"/>
<dbReference type="PANTHER" id="PTHR43806">
    <property type="entry name" value="PEPTIDASE S8"/>
    <property type="match status" value="1"/>
</dbReference>
<dbReference type="PROSITE" id="PS00136">
    <property type="entry name" value="SUBTILASE_ASP"/>
    <property type="match status" value="1"/>
</dbReference>
<evidence type="ECO:0000259" key="8">
    <source>
        <dbReference type="Pfam" id="PF00082"/>
    </source>
</evidence>
<keyword evidence="7" id="KW-0472">Membrane</keyword>
<dbReference type="Proteomes" id="UP000261231">
    <property type="component" value="Unassembled WGS sequence"/>
</dbReference>
<comment type="caution">
    <text evidence="9">The sequence shown here is derived from an EMBL/GenBank/DDBJ whole genome shotgun (WGS) entry which is preliminary data.</text>
</comment>
<dbReference type="PROSITE" id="PS00138">
    <property type="entry name" value="SUBTILASE_SER"/>
    <property type="match status" value="1"/>
</dbReference>
<accession>A0A3E2XNW2</accession>
<dbReference type="GO" id="GO:0006508">
    <property type="term" value="P:proteolysis"/>
    <property type="evidence" value="ECO:0007669"/>
    <property type="project" value="UniProtKB-KW"/>
</dbReference>
<dbReference type="PANTHER" id="PTHR43806:SF11">
    <property type="entry name" value="CEREVISIN-RELATED"/>
    <property type="match status" value="1"/>
</dbReference>
<dbReference type="SUPFAM" id="SSF52743">
    <property type="entry name" value="Subtilisin-like"/>
    <property type="match status" value="1"/>
</dbReference>
<dbReference type="GO" id="GO:0004252">
    <property type="term" value="F:serine-type endopeptidase activity"/>
    <property type="evidence" value="ECO:0007669"/>
    <property type="project" value="UniProtKB-UniRule"/>
</dbReference>
<dbReference type="PROSITE" id="PS51892">
    <property type="entry name" value="SUBTILASE"/>
    <property type="match status" value="1"/>
</dbReference>
<dbReference type="Gene3D" id="3.40.50.200">
    <property type="entry name" value="Peptidase S8/S53 domain"/>
    <property type="match status" value="1"/>
</dbReference>
<evidence type="ECO:0000313" key="10">
    <source>
        <dbReference type="Proteomes" id="UP000261231"/>
    </source>
</evidence>
<feature type="active site" description="Charge relay system" evidence="5">
    <location>
        <position position="572"/>
    </location>
</feature>
<name>A0A3E2XNW2_9FIRM</name>
<keyword evidence="7" id="KW-0812">Transmembrane</keyword>
<keyword evidence="2 5" id="KW-0645">Protease</keyword>
<reference evidence="9 10" key="1">
    <citation type="submission" date="2018-08" db="EMBL/GenBank/DDBJ databases">
        <title>A genome reference for cultivated species of the human gut microbiota.</title>
        <authorList>
            <person name="Zou Y."/>
            <person name="Xue W."/>
            <person name="Luo G."/>
        </authorList>
    </citation>
    <scope>NUCLEOTIDE SEQUENCE [LARGE SCALE GENOMIC DNA]</scope>
    <source>
        <strain evidence="9 10">AM28-39</strain>
    </source>
</reference>
<dbReference type="InterPro" id="IPR023827">
    <property type="entry name" value="Peptidase_S8_Asp-AS"/>
</dbReference>
<dbReference type="EMBL" id="QVFD01000003">
    <property type="protein sequence ID" value="RGC49395.1"/>
    <property type="molecule type" value="Genomic_DNA"/>
</dbReference>
<dbReference type="PROSITE" id="PS00137">
    <property type="entry name" value="SUBTILASE_HIS"/>
    <property type="match status" value="1"/>
</dbReference>
<dbReference type="InterPro" id="IPR000209">
    <property type="entry name" value="Peptidase_S8/S53_dom"/>
</dbReference>
<gene>
    <name evidence="9" type="ORF">DW747_05490</name>
</gene>
<dbReference type="InterPro" id="IPR022398">
    <property type="entry name" value="Peptidase_S8_His-AS"/>
</dbReference>
<keyword evidence="10" id="KW-1185">Reference proteome</keyword>
<proteinExistence type="inferred from homology"/>
<evidence type="ECO:0000256" key="4">
    <source>
        <dbReference type="ARBA" id="ARBA00022825"/>
    </source>
</evidence>
<dbReference type="InterPro" id="IPR050131">
    <property type="entry name" value="Peptidase_S8_subtilisin-like"/>
</dbReference>
<feature type="active site" description="Charge relay system" evidence="5">
    <location>
        <position position="361"/>
    </location>
</feature>
<dbReference type="OrthoDB" id="9798386at2"/>
<feature type="domain" description="Peptidase S8/S53" evidence="8">
    <location>
        <begin position="306"/>
        <end position="605"/>
    </location>
</feature>
<sequence>MENNMHRPKYSLPPQAIVGGRYLIQEFLEEQENQLVYLAYDLVEKKQVRLAECYPKALVQRKGEAGEEDVMIRPRREPKVEEIQRQFEKKYKQVIRDHHTVYAVLPLNKKKPMGAIALCMAVIVLGAGMLAAIFFSEKSREPVENSQDIVITYEDNDYIMRPSADRICQEETSGAKYYDRMVTAFLRREPSEDELQALVDSVNGTLTGQIRGAVDYVQIELPESGFDKIQQAAEMLMENELVRYADCDYPVYICENVDETDTNPWSKKQNSKGCKYDEGKPGGNNWWAECIGAYTAWGLKSSVTDHVIVGIIDSGFNFRHEDLQGKTSTILKTSSGEDRDVVNWNHVLAVKNEWYSTYGDHGTHVTGIIGAVNNNIGIRGVADDAQLLVASWRLENGVNNALSSGEYVAMEEEMIARGAKVVNNSWGQHVTSDADLNELRSYDEYTAKTTANMIIGMLEKGYTQFLFVKSAGNGLNNAGEIGLDSCYSGFFASVCLLENSDFWTEHGEGYTYEDIRDHIMIVGGMKRDRKGRHVDTGFNYGNDVDIYAPGREIYSTLGEANKNKYGKMSGTSMATPMVTASAALLWQEEPMLTVDQVKDYLLQNGRTLDITYDKSGGNAELRPEHLSQTPVGLSIGDAMRAMKIKEAEERTAVALPEYLKNTLIPQYGIMSTDSWKLDDSLPTWSKGDDSPADGILSALIEDFDRDGDDELLVVRFEKEENKKLYLEVFENYDGAVELATGAQFDIDWLCRTCQNNRFSVFAEKKDGMCRIYLYAFQRGNGGGDESMVQLEYEQVMMPRITLENYWSFRMGSDGTASVQSGTLKLNEINQVVGLWDYGQDTDQAETDYEETAGAPYESDSYPEAFIGMLEDFYGNLEETTGLVHKTELPQYFGDDSIGIYVSADDVYSGEMLYTAKNLFEEDSNTIWIAALDNHMYHDLSSNTIENTMIPQDYTGIIR</sequence>
<dbReference type="Pfam" id="PF00082">
    <property type="entry name" value="Peptidase_S8"/>
    <property type="match status" value="1"/>
</dbReference>
<evidence type="ECO:0000256" key="7">
    <source>
        <dbReference type="SAM" id="Phobius"/>
    </source>
</evidence>
<evidence type="ECO:0000256" key="1">
    <source>
        <dbReference type="ARBA" id="ARBA00011073"/>
    </source>
</evidence>
<dbReference type="InterPro" id="IPR015500">
    <property type="entry name" value="Peptidase_S8_subtilisin-rel"/>
</dbReference>
<comment type="similarity">
    <text evidence="1 5 6">Belongs to the peptidase S8 family.</text>
</comment>
<keyword evidence="7" id="KW-1133">Transmembrane helix</keyword>
<feature type="transmembrane region" description="Helical" evidence="7">
    <location>
        <begin position="115"/>
        <end position="135"/>
    </location>
</feature>
<dbReference type="InterPro" id="IPR036852">
    <property type="entry name" value="Peptidase_S8/S53_dom_sf"/>
</dbReference>
<dbReference type="PRINTS" id="PR00723">
    <property type="entry name" value="SUBTILISIN"/>
</dbReference>
<dbReference type="RefSeq" id="WP_117539330.1">
    <property type="nucleotide sequence ID" value="NZ_QVFD01000003.1"/>
</dbReference>
<evidence type="ECO:0000256" key="5">
    <source>
        <dbReference type="PROSITE-ProRule" id="PRU01240"/>
    </source>
</evidence>
<evidence type="ECO:0000256" key="2">
    <source>
        <dbReference type="ARBA" id="ARBA00022670"/>
    </source>
</evidence>
<keyword evidence="4 5" id="KW-0720">Serine protease</keyword>
<evidence type="ECO:0000313" key="9">
    <source>
        <dbReference type="EMBL" id="RGC49395.1"/>
    </source>
</evidence>